<dbReference type="AlphaFoldDB" id="A0AA97JIB9"/>
<feature type="compositionally biased region" description="Polar residues" evidence="1">
    <location>
        <begin position="553"/>
        <end position="573"/>
    </location>
</feature>
<feature type="compositionally biased region" description="Polar residues" evidence="1">
    <location>
        <begin position="247"/>
        <end position="273"/>
    </location>
</feature>
<accession>A0AA97JIB9</accession>
<sequence length="1033" mass="113608">MELGKHERETSAKGTLWKEKQKQPPQNGEPTETPAVKESSSLRFLYREQVPSESGFLRFTFVPTFGRLPSQFHVVDASSFLVRVSEDPFQKKNQDIRNTTEVIAEGRGIESGPKRNSEASGCRWNIHKHLQPQECNASKGKMDKDDLFQADFVFVTDSDEDKTKMADNSYGRERSQISDTSHVSTRSKSRGNASQQPHTELFHSSTSQQKQCQFTSPLSTSGHPSHKSPIAHSHSPTNLKVEPDLSPTLQQASSVQESHSQWQSANGSTTHQSSTYLQSATSYSVPFSTLKRPPFPFNSLSDSVQSCRNQQTSNLHKISESTVSPLPSKDLPPSSQISSSSDTLQSPSPHTLSPPPPKRFNTLASVPIYITTHLLSPSPKPLSSPFHGSSSTICSVNNPCSHISSRETSGIRSPLPTRLSFLTAILKSGSSPKRPFSPASCPATFSPNSLGSSTLTIDQKFQTTPPTPKKLASNYSVRSDSPGQDEYLLSVFSNVPNHMTLSSKSSPTVRARSVSPKRYLDARELYPDKLRPLSPTISSYRKTVVSPLLQPVTLNSSLPPHVPRNTSQITSKGAHSPVDRYLGPEKSKRVHTYSPTFTAKSYPVSTPTSNQQDTLSPTSEKYPSLSSTFLQPTCKSKACFPQVSAKDLNGHSPVPSPHWPFYHKGSTSPTSQDYSTSSPSVQINSSSIHANYRACPSSSRPRTPLTQPKSPTRVCSPCSLLSRSREMTSPLPSDSKIPQPHKIKASYKAFAAIPTNTLLLEQKALNEPEGEERTLDTHSEICSPAQLRQQTEELCAAIDEVLQDPLSTHQRDSSPSSLQNLLASDIGKTSTALQRPAGRETRFANLSLLTPTVNESKKTRPGVIRPTTVKAKIIFKQEDPIQPNPFKKYLEETTESQTEQESSLSHPFFHTKPNFPTKSPLYPQVISHADLLTPGPFSHLGSIFGDTYDNSYSPYRHNALYNKPTHPIVPIPENEALSSKELHSARIQSKAHLPPHQENKDQSRGSFADCALPHSRAPCLLRGDPGDFPAKLN</sequence>
<feature type="region of interest" description="Disordered" evidence="1">
    <location>
        <begin position="162"/>
        <end position="273"/>
    </location>
</feature>
<dbReference type="Proteomes" id="UP001190640">
    <property type="component" value="Chromosome 1"/>
</dbReference>
<feature type="compositionally biased region" description="Low complexity" evidence="1">
    <location>
        <begin position="324"/>
        <end position="351"/>
    </location>
</feature>
<dbReference type="RefSeq" id="XP_054837489.1">
    <property type="nucleotide sequence ID" value="XM_054981514.1"/>
</dbReference>
<dbReference type="KEGG" id="emc:129331118"/>
<feature type="region of interest" description="Disordered" evidence="1">
    <location>
        <begin position="301"/>
        <end position="358"/>
    </location>
</feature>
<feature type="compositionally biased region" description="Polar residues" evidence="1">
    <location>
        <begin position="593"/>
        <end position="623"/>
    </location>
</feature>
<feature type="region of interest" description="Disordered" evidence="1">
    <location>
        <begin position="659"/>
        <end position="714"/>
    </location>
</feature>
<dbReference type="GeneID" id="129331118"/>
<feature type="compositionally biased region" description="Low complexity" evidence="1">
    <location>
        <begin position="675"/>
        <end position="687"/>
    </location>
</feature>
<feature type="region of interest" description="Disordered" evidence="1">
    <location>
        <begin position="553"/>
        <end position="623"/>
    </location>
</feature>
<keyword evidence="2" id="KW-1185">Reference proteome</keyword>
<feature type="compositionally biased region" description="Polar residues" evidence="1">
    <location>
        <begin position="177"/>
        <end position="223"/>
    </location>
</feature>
<evidence type="ECO:0000313" key="2">
    <source>
        <dbReference type="Proteomes" id="UP001190640"/>
    </source>
</evidence>
<evidence type="ECO:0000256" key="1">
    <source>
        <dbReference type="SAM" id="MobiDB-lite"/>
    </source>
</evidence>
<feature type="compositionally biased region" description="Basic and acidic residues" evidence="1">
    <location>
        <begin position="1"/>
        <end position="22"/>
    </location>
</feature>
<protein>
    <submittedName>
        <fullName evidence="3">Muscular LMNA-interacting protein isoform X1</fullName>
    </submittedName>
</protein>
<name>A0AA97JIB9_EUBMA</name>
<proteinExistence type="predicted"/>
<feature type="region of interest" description="Disordered" evidence="1">
    <location>
        <begin position="1"/>
        <end position="41"/>
    </location>
</feature>
<dbReference type="CTD" id="90523"/>
<organism evidence="2 3">
    <name type="scientific">Eublepharis macularius</name>
    <name type="common">Leopard gecko</name>
    <name type="synonym">Cyrtodactylus macularius</name>
    <dbReference type="NCBI Taxonomy" id="481883"/>
    <lineage>
        <taxon>Eukaryota</taxon>
        <taxon>Metazoa</taxon>
        <taxon>Chordata</taxon>
        <taxon>Craniata</taxon>
        <taxon>Vertebrata</taxon>
        <taxon>Euteleostomi</taxon>
        <taxon>Lepidosauria</taxon>
        <taxon>Squamata</taxon>
        <taxon>Bifurcata</taxon>
        <taxon>Gekkota</taxon>
        <taxon>Eublepharidae</taxon>
        <taxon>Eublepharinae</taxon>
        <taxon>Eublepharis</taxon>
    </lineage>
</organism>
<feature type="compositionally biased region" description="Basic and acidic residues" evidence="1">
    <location>
        <begin position="162"/>
        <end position="176"/>
    </location>
</feature>
<feature type="compositionally biased region" description="Polar residues" evidence="1">
    <location>
        <begin position="696"/>
        <end position="710"/>
    </location>
</feature>
<dbReference type="InterPro" id="IPR029331">
    <property type="entry name" value="MLIP"/>
</dbReference>
<feature type="compositionally biased region" description="Polar residues" evidence="1">
    <location>
        <begin position="301"/>
        <end position="323"/>
    </location>
</feature>
<evidence type="ECO:0000313" key="3">
    <source>
        <dbReference type="RefSeq" id="XP_054837489.1"/>
    </source>
</evidence>
<dbReference type="PANTHER" id="PTHR31514:SF1">
    <property type="entry name" value="MUSCULAR LMNA-INTERACTING PROTEIN"/>
    <property type="match status" value="1"/>
</dbReference>
<reference evidence="3" key="1">
    <citation type="submission" date="2025-08" db="UniProtKB">
        <authorList>
            <consortium name="RefSeq"/>
        </authorList>
    </citation>
    <scope>IDENTIFICATION</scope>
    <source>
        <tissue evidence="3">Blood</tissue>
    </source>
</reference>
<gene>
    <name evidence="3" type="primary">MLIP</name>
</gene>
<feature type="region of interest" description="Disordered" evidence="1">
    <location>
        <begin position="459"/>
        <end position="481"/>
    </location>
</feature>
<feature type="region of interest" description="Disordered" evidence="1">
    <location>
        <begin position="983"/>
        <end position="1009"/>
    </location>
</feature>
<dbReference type="PANTHER" id="PTHR31514">
    <property type="entry name" value="MUSCULAR LMNA-INTERACTING PROTEIN MLIP"/>
    <property type="match status" value="1"/>
</dbReference>
<feature type="compositionally biased region" description="Polar residues" evidence="1">
    <location>
        <begin position="665"/>
        <end position="674"/>
    </location>
</feature>
<dbReference type="Pfam" id="PF15274">
    <property type="entry name" value="MLIP"/>
    <property type="match status" value="1"/>
</dbReference>